<proteinExistence type="predicted"/>
<evidence type="ECO:0000313" key="1">
    <source>
        <dbReference type="EMBL" id="KAK1143771.1"/>
    </source>
</evidence>
<organism evidence="1 2">
    <name type="scientific">Aspergillus melleus</name>
    <dbReference type="NCBI Taxonomy" id="138277"/>
    <lineage>
        <taxon>Eukaryota</taxon>
        <taxon>Fungi</taxon>
        <taxon>Dikarya</taxon>
        <taxon>Ascomycota</taxon>
        <taxon>Pezizomycotina</taxon>
        <taxon>Eurotiomycetes</taxon>
        <taxon>Eurotiomycetidae</taxon>
        <taxon>Eurotiales</taxon>
        <taxon>Aspergillaceae</taxon>
        <taxon>Aspergillus</taxon>
        <taxon>Aspergillus subgen. Circumdati</taxon>
    </lineage>
</organism>
<dbReference type="Proteomes" id="UP001177260">
    <property type="component" value="Unassembled WGS sequence"/>
</dbReference>
<sequence length="465" mass="52196">MAHCLKVLATPLRSSLQPRNGRLSIAASQFLRHSRGIGLRSSSRLGSTRTKNHRIEYNWIKGVETLEEYQPGGYHPITIGDLLHDRYRIVDKLGSGGYSTVWLARDLNLHQYVALKINISDSRPRETQILKALSDPASSPAHPGRSLVPVLLDEFTVQGPNGEHTCYTVTPAQCNLGEISFSRLFSLDVARALSYGVALAVAYTHSQGYIHGDIHLSNVLVKLPSNFDNLSIEELYMKFGNPETIPISRCDGEPLPPNVPAKAVVPLFLGKYAEKFTLSGAHPLLSDFGEAFSPTTEPRLGQDCHTPPAFRAPEAKFEPQAPLAFPSDIWSLATSIWNIIGMKAIFSTDFVPDDVIVAQHIDVLGPMPSEWWHSWKERSQFFDETGCPTESYMENQWPSLKESFETGVQKWRRKVGGEISANEKAAFLDLMRHMLSFRPEERPTAEEVLQSEWMVKWALPDYERR</sequence>
<evidence type="ECO:0000313" key="2">
    <source>
        <dbReference type="Proteomes" id="UP001177260"/>
    </source>
</evidence>
<comment type="caution">
    <text evidence="1">The sequence shown here is derived from an EMBL/GenBank/DDBJ whole genome shotgun (WGS) entry which is preliminary data.</text>
</comment>
<dbReference type="EMBL" id="JAOPJF010000037">
    <property type="protein sequence ID" value="KAK1143771.1"/>
    <property type="molecule type" value="Genomic_DNA"/>
</dbReference>
<keyword evidence="2" id="KW-1185">Reference proteome</keyword>
<accession>A0ACC3B0W7</accession>
<gene>
    <name evidence="1" type="ORF">N8T08_006172</name>
</gene>
<reference evidence="1 2" key="1">
    <citation type="journal article" date="2023" name="ACS Omega">
        <title>Identification of the Neoaspergillic Acid Biosynthesis Gene Cluster by Establishing an In Vitro CRISPR-Ribonucleoprotein Genetic System in Aspergillus melleus.</title>
        <authorList>
            <person name="Yuan B."/>
            <person name="Grau M.F."/>
            <person name="Murata R.M."/>
            <person name="Torok T."/>
            <person name="Venkateswaran K."/>
            <person name="Stajich J.E."/>
            <person name="Wang C.C.C."/>
        </authorList>
    </citation>
    <scope>NUCLEOTIDE SEQUENCE [LARGE SCALE GENOMIC DNA]</scope>
    <source>
        <strain evidence="1 2">IMV 1140</strain>
    </source>
</reference>
<name>A0ACC3B0W7_9EURO</name>
<protein>
    <submittedName>
        <fullName evidence="1">Uncharacterized protein</fullName>
    </submittedName>
</protein>